<name>A0AAW0GN48_9APHY</name>
<organism evidence="4 5">
    <name type="scientific">Cerrena zonata</name>
    <dbReference type="NCBI Taxonomy" id="2478898"/>
    <lineage>
        <taxon>Eukaryota</taxon>
        <taxon>Fungi</taxon>
        <taxon>Dikarya</taxon>
        <taxon>Basidiomycota</taxon>
        <taxon>Agaricomycotina</taxon>
        <taxon>Agaricomycetes</taxon>
        <taxon>Polyporales</taxon>
        <taxon>Cerrenaceae</taxon>
        <taxon>Cerrena</taxon>
    </lineage>
</organism>
<evidence type="ECO:0000256" key="3">
    <source>
        <dbReference type="SAM" id="SignalP"/>
    </source>
</evidence>
<dbReference type="Gene3D" id="2.40.40.10">
    <property type="entry name" value="RlpA-like domain"/>
    <property type="match status" value="1"/>
</dbReference>
<proteinExistence type="predicted"/>
<dbReference type="PANTHER" id="PTHR31836">
    <property type="match status" value="1"/>
</dbReference>
<gene>
    <name evidence="4" type="ORF">QCA50_002836</name>
</gene>
<dbReference type="Proteomes" id="UP001385951">
    <property type="component" value="Unassembled WGS sequence"/>
</dbReference>
<sequence>MLFMRSLSLSFLTTLVLSFSLAHQAIASSHGAVKRRHHVNVNTVERRAENNNVRMTFYKTGLGACGGYNGDNDFIVALNVPQYGTGGQCGKTITINYQGKTTQATVADECMECPYGAIDLSPGLFSFLNNGDMGAGTIYGDWGFGADAPKPTTTSSTPPPPPPTTTSHTPSTTSTPPPPTTSSKARPSTSSSSSSSAPPSSSSSATPRSTSSTPTASATPTPVLETGTLNVINQAFIGLAGLALQAFPQN</sequence>
<accession>A0AAW0GN48</accession>
<evidence type="ECO:0000256" key="1">
    <source>
        <dbReference type="ARBA" id="ARBA00022729"/>
    </source>
</evidence>
<dbReference type="AlphaFoldDB" id="A0AAW0GN48"/>
<feature type="compositionally biased region" description="Low complexity" evidence="2">
    <location>
        <begin position="165"/>
        <end position="174"/>
    </location>
</feature>
<keyword evidence="5" id="KW-1185">Reference proteome</keyword>
<comment type="caution">
    <text evidence="4">The sequence shown here is derived from an EMBL/GenBank/DDBJ whole genome shotgun (WGS) entry which is preliminary data.</text>
</comment>
<dbReference type="InterPro" id="IPR051477">
    <property type="entry name" value="Expansin_CellWall"/>
</dbReference>
<dbReference type="EMBL" id="JASBNA010000003">
    <property type="protein sequence ID" value="KAK7693269.1"/>
    <property type="molecule type" value="Genomic_DNA"/>
</dbReference>
<evidence type="ECO:0000256" key="2">
    <source>
        <dbReference type="SAM" id="MobiDB-lite"/>
    </source>
</evidence>
<dbReference type="InterPro" id="IPR036908">
    <property type="entry name" value="RlpA-like_sf"/>
</dbReference>
<evidence type="ECO:0000313" key="4">
    <source>
        <dbReference type="EMBL" id="KAK7693269.1"/>
    </source>
</evidence>
<dbReference type="PANTHER" id="PTHR31836:SF28">
    <property type="entry name" value="SRCR DOMAIN-CONTAINING PROTEIN-RELATED"/>
    <property type="match status" value="1"/>
</dbReference>
<feature type="compositionally biased region" description="Low complexity" evidence="2">
    <location>
        <begin position="181"/>
        <end position="222"/>
    </location>
</feature>
<reference evidence="4 5" key="1">
    <citation type="submission" date="2022-09" db="EMBL/GenBank/DDBJ databases">
        <authorList>
            <person name="Palmer J.M."/>
        </authorList>
    </citation>
    <scope>NUCLEOTIDE SEQUENCE [LARGE SCALE GENOMIC DNA]</scope>
    <source>
        <strain evidence="4 5">DSM 7382</strain>
    </source>
</reference>
<feature type="region of interest" description="Disordered" evidence="2">
    <location>
        <begin position="146"/>
        <end position="223"/>
    </location>
</feature>
<dbReference type="CDD" id="cd22191">
    <property type="entry name" value="DPBB_RlpA_EXP_N-like"/>
    <property type="match status" value="1"/>
</dbReference>
<feature type="signal peptide" evidence="3">
    <location>
        <begin position="1"/>
        <end position="27"/>
    </location>
</feature>
<dbReference type="SUPFAM" id="SSF50685">
    <property type="entry name" value="Barwin-like endoglucanases"/>
    <property type="match status" value="1"/>
</dbReference>
<keyword evidence="1 3" id="KW-0732">Signal</keyword>
<protein>
    <submittedName>
        <fullName evidence="4">Uncharacterized protein</fullName>
    </submittedName>
</protein>
<feature type="chain" id="PRO_5043788189" evidence="3">
    <location>
        <begin position="28"/>
        <end position="250"/>
    </location>
</feature>
<evidence type="ECO:0000313" key="5">
    <source>
        <dbReference type="Proteomes" id="UP001385951"/>
    </source>
</evidence>